<evidence type="ECO:0000256" key="3">
    <source>
        <dbReference type="ARBA" id="ARBA00022801"/>
    </source>
</evidence>
<dbReference type="InterPro" id="IPR029149">
    <property type="entry name" value="Creatin/AminoP/Spt16_N"/>
</dbReference>
<dbReference type="SUPFAM" id="SSF55920">
    <property type="entry name" value="Creatinase/aminopeptidase"/>
    <property type="match status" value="1"/>
</dbReference>
<dbReference type="EMBL" id="CP002659">
    <property type="protein sequence ID" value="AEC03031.1"/>
    <property type="molecule type" value="Genomic_DNA"/>
</dbReference>
<keyword evidence="3" id="KW-0378">Hydrolase</keyword>
<dbReference type="GO" id="GO:0005737">
    <property type="term" value="C:cytoplasm"/>
    <property type="evidence" value="ECO:0007669"/>
    <property type="project" value="UniProtKB-ARBA"/>
</dbReference>
<dbReference type="InterPro" id="IPR032416">
    <property type="entry name" value="Peptidase_M24_C"/>
</dbReference>
<dbReference type="Pfam" id="PF01321">
    <property type="entry name" value="Creatinase_N"/>
    <property type="match status" value="1"/>
</dbReference>
<dbReference type="GO" id="GO:0046872">
    <property type="term" value="F:metal ion binding"/>
    <property type="evidence" value="ECO:0007669"/>
    <property type="project" value="UniProtKB-KW"/>
</dbReference>
<feature type="domain" description="Creatinase N-terminal" evidence="5">
    <location>
        <begin position="7"/>
        <end position="133"/>
    </location>
</feature>
<dbReference type="Pfam" id="PF16189">
    <property type="entry name" value="Creatinase_N_2"/>
    <property type="match status" value="1"/>
</dbReference>
<dbReference type="InterPro" id="IPR000587">
    <property type="entry name" value="Creatinase_N"/>
</dbReference>
<dbReference type="InterPro" id="IPR033740">
    <property type="entry name" value="Pept_M24B"/>
</dbReference>
<dbReference type="OrthoDB" id="9806388at2"/>
<evidence type="ECO:0000313" key="7">
    <source>
        <dbReference type="EMBL" id="AEC03031.1"/>
    </source>
</evidence>
<evidence type="ECO:0000259" key="5">
    <source>
        <dbReference type="Pfam" id="PF01321"/>
    </source>
</evidence>
<dbReference type="InterPro" id="IPR050422">
    <property type="entry name" value="X-Pro_aminopeptidase_P"/>
</dbReference>
<dbReference type="InterPro" id="IPR000994">
    <property type="entry name" value="Pept_M24"/>
</dbReference>
<dbReference type="SUPFAM" id="SSF53092">
    <property type="entry name" value="Creatinase/prolidase N-terminal domain"/>
    <property type="match status" value="2"/>
</dbReference>
<comment type="similarity">
    <text evidence="1">Belongs to the peptidase M24B family.</text>
</comment>
<protein>
    <submittedName>
        <fullName evidence="7">Peptidase M24</fullName>
    </submittedName>
</protein>
<gene>
    <name evidence="7" type="ordered locus">Spico_1833</name>
</gene>
<dbReference type="GO" id="GO:0070006">
    <property type="term" value="F:metalloaminopeptidase activity"/>
    <property type="evidence" value="ECO:0007669"/>
    <property type="project" value="InterPro"/>
</dbReference>
<evidence type="ECO:0000259" key="4">
    <source>
        <dbReference type="Pfam" id="PF00557"/>
    </source>
</evidence>
<reference evidence="8" key="1">
    <citation type="submission" date="2011-04" db="EMBL/GenBank/DDBJ databases">
        <title>The complete genome of Spirochaeta coccoides DSM 17374.</title>
        <authorList>
            <person name="Lucas S."/>
            <person name="Copeland A."/>
            <person name="Lapidus A."/>
            <person name="Bruce D."/>
            <person name="Goodwin L."/>
            <person name="Pitluck S."/>
            <person name="Peters L."/>
            <person name="Kyrpides N."/>
            <person name="Mavromatis K."/>
            <person name="Pagani I."/>
            <person name="Ivanova N."/>
            <person name="Ovchinnikova G."/>
            <person name="Lu M."/>
            <person name="Detter J.C."/>
            <person name="Tapia R."/>
            <person name="Han C."/>
            <person name="Land M."/>
            <person name="Hauser L."/>
            <person name="Markowitz V."/>
            <person name="Cheng J.-F."/>
            <person name="Hugenholtz P."/>
            <person name="Woyke T."/>
            <person name="Wu D."/>
            <person name="Spring S."/>
            <person name="Schroeder M."/>
            <person name="Brambilla E."/>
            <person name="Klenk H.-P."/>
            <person name="Eisen J.A."/>
        </authorList>
    </citation>
    <scope>NUCLEOTIDE SEQUENCE [LARGE SCALE GENOMIC DNA]</scope>
    <source>
        <strain evidence="8">ATCC BAA-1237 / DSM 17374 / SPN1</strain>
    </source>
</reference>
<accession>F4GLZ0</accession>
<evidence type="ECO:0000256" key="2">
    <source>
        <dbReference type="ARBA" id="ARBA00022723"/>
    </source>
</evidence>
<keyword evidence="8" id="KW-1185">Reference proteome</keyword>
<dbReference type="InterPro" id="IPR036005">
    <property type="entry name" value="Creatinase/aminopeptidase-like"/>
</dbReference>
<dbReference type="PANTHER" id="PTHR43763:SF6">
    <property type="entry name" value="XAA-PRO AMINOPEPTIDASE 1"/>
    <property type="match status" value="1"/>
</dbReference>
<dbReference type="KEGG" id="scc:Spico_1833"/>
<dbReference type="Proteomes" id="UP000007939">
    <property type="component" value="Chromosome"/>
</dbReference>
<dbReference type="AlphaFoldDB" id="F4GLZ0"/>
<dbReference type="Gene3D" id="3.90.230.10">
    <property type="entry name" value="Creatinase/methionine aminopeptidase superfamily"/>
    <property type="match status" value="1"/>
</dbReference>
<name>F4GLZ0_PARC1</name>
<proteinExistence type="inferred from homology"/>
<dbReference type="Pfam" id="PF16188">
    <property type="entry name" value="Peptidase_M24_C"/>
    <property type="match status" value="1"/>
</dbReference>
<dbReference type="HOGENOM" id="CLU_011781_2_4_12"/>
<dbReference type="eggNOG" id="COG0006">
    <property type="taxonomic scope" value="Bacteria"/>
</dbReference>
<organism evidence="7 8">
    <name type="scientific">Parasphaerochaeta coccoides (strain ATCC BAA-1237 / DSM 17374 / SPN1)</name>
    <name type="common">Sphaerochaeta coccoides</name>
    <dbReference type="NCBI Taxonomy" id="760011"/>
    <lineage>
        <taxon>Bacteria</taxon>
        <taxon>Pseudomonadati</taxon>
        <taxon>Spirochaetota</taxon>
        <taxon>Spirochaetia</taxon>
        <taxon>Spirochaetales</taxon>
        <taxon>Sphaerochaetaceae</taxon>
        <taxon>Parasphaerochaeta</taxon>
    </lineage>
</organism>
<dbReference type="RefSeq" id="WP_013740424.1">
    <property type="nucleotide sequence ID" value="NC_015436.1"/>
</dbReference>
<evidence type="ECO:0000259" key="6">
    <source>
        <dbReference type="Pfam" id="PF16188"/>
    </source>
</evidence>
<feature type="domain" description="Peptidase M24 C-terminal" evidence="6">
    <location>
        <begin position="531"/>
        <end position="589"/>
    </location>
</feature>
<dbReference type="Pfam" id="PF00557">
    <property type="entry name" value="Peptidase_M24"/>
    <property type="match status" value="1"/>
</dbReference>
<dbReference type="PANTHER" id="PTHR43763">
    <property type="entry name" value="XAA-PRO AMINOPEPTIDASE 1"/>
    <property type="match status" value="1"/>
</dbReference>
<evidence type="ECO:0000256" key="1">
    <source>
        <dbReference type="ARBA" id="ARBA00008766"/>
    </source>
</evidence>
<evidence type="ECO:0000313" key="8">
    <source>
        <dbReference type="Proteomes" id="UP000007939"/>
    </source>
</evidence>
<feature type="domain" description="Peptidase M24" evidence="4">
    <location>
        <begin position="310"/>
        <end position="518"/>
    </location>
</feature>
<dbReference type="STRING" id="760011.Spico_1833"/>
<dbReference type="FunFam" id="3.90.230.10:FF:000009">
    <property type="entry name" value="xaa-Pro aminopeptidase 2"/>
    <property type="match status" value="1"/>
</dbReference>
<keyword evidence="2" id="KW-0479">Metal-binding</keyword>
<dbReference type="Gene3D" id="3.40.350.10">
    <property type="entry name" value="Creatinase/prolidase N-terminal domain"/>
    <property type="match status" value="2"/>
</dbReference>
<dbReference type="CDD" id="cd01085">
    <property type="entry name" value="APP"/>
    <property type="match status" value="1"/>
</dbReference>
<sequence>MESIDTRIAAIRGRMKEDGLDAWIINGTDPHQSEYVCPRWRTREWATGFTGSAGTAIITHDKALLWVDSRYYIQGAEQVAGTSWLLMKQEAPGVPEPNEWLMMNVPPGGIVGISADTLMVGVHRAMEGQFSGKGIRLKATADYLNEVWGDRPAVPQTPVVELPLSISGESRSSKLARVRDFMRRQGASYFLLSSLDDIAWLLNLRGRDVEYNPVFLSYMIIGHKEAWLFTSPRRFSPDILASVSHDMHVRPYDEAPTVIADRIAVGDVVFINPEKTNMLLYQALADGVEVREGREPTTDFKAAKNETELEGMRKSHLYDGVALVNFISSLDAVKNQYNEYELTQLLAAQRLRNPGCLGDSFGPIAGFGPHGALPHYSASSVGSSPIKGNGLLVLDTGGMYEFGMTDVTRTLLFGTPTDEEKKDYTLVLKGHLALARAIFPTGTSGYQLDILARQFLWEQGLTFFHGTGHGVGHRLNVHEGPQKISSKPIAVAMVPGMVTSNEPGIYREGKHGVRIENLEAVAVHETTEFGEFLKFETLTLCPYERKLIDMTLITDKERAQIDAYHAMVYEKLHALVDDPTWLAEATKPL</sequence>
<reference evidence="7 8" key="2">
    <citation type="journal article" date="2012" name="Stand. Genomic Sci.">
        <title>Complete genome sequence of the termite hindgut bacterium Spirochaeta coccoides type strain (SPN1(T)), reclassification in the genus Sphaerochaeta as Sphaerochaeta coccoides comb. nov. and emendations of the family Spirochaetaceae and the genus Sphaerochaeta.</title>
        <authorList>
            <person name="Abt B."/>
            <person name="Han C."/>
            <person name="Scheuner C."/>
            <person name="Lu M."/>
            <person name="Lapidus A."/>
            <person name="Nolan M."/>
            <person name="Lucas S."/>
            <person name="Hammon N."/>
            <person name="Deshpande S."/>
            <person name="Cheng J.F."/>
            <person name="Tapia R."/>
            <person name="Goodwin L.A."/>
            <person name="Pitluck S."/>
            <person name="Liolios K."/>
            <person name="Pagani I."/>
            <person name="Ivanova N."/>
            <person name="Mavromatis K."/>
            <person name="Mikhailova N."/>
            <person name="Huntemann M."/>
            <person name="Pati A."/>
            <person name="Chen A."/>
            <person name="Palaniappan K."/>
            <person name="Land M."/>
            <person name="Hauser L."/>
            <person name="Brambilla E.M."/>
            <person name="Rohde M."/>
            <person name="Spring S."/>
            <person name="Gronow S."/>
            <person name="Goker M."/>
            <person name="Woyke T."/>
            <person name="Bristow J."/>
            <person name="Eisen J.A."/>
            <person name="Markowitz V."/>
            <person name="Hugenholtz P."/>
            <person name="Kyrpides N.C."/>
            <person name="Klenk H.P."/>
            <person name="Detter J.C."/>
        </authorList>
    </citation>
    <scope>NUCLEOTIDE SEQUENCE [LARGE SCALE GENOMIC DNA]</scope>
    <source>
        <strain evidence="8">ATCC BAA-1237 / DSM 17374 / SPN1</strain>
    </source>
</reference>